<sequence>MNPLRHTTPSAETVAWRRRRLRFAIGGALGGALIGGAALVLYPFDDRAADSPAPPPAAAPAPDTAAGGTGTAAASDPTAATRPRAAAASPTRRMSTRERIAAAKAAPHVPAAAPQAPVPDNDSVSVVNTGQLRKDRRTLRVVSARADLTGQRELAWIADEGRPVGNARCTQKFQFSSGRPAAERPTLLMCWRTSAARSAYTILVDLSGRPSAADSLLALDRAWSRLT</sequence>
<dbReference type="AlphaFoldDB" id="A0A8J3BIT4"/>
<keyword evidence="4" id="KW-1185">Reference proteome</keyword>
<keyword evidence="2" id="KW-1133">Transmembrane helix</keyword>
<dbReference type="Proteomes" id="UP000662200">
    <property type="component" value="Unassembled WGS sequence"/>
</dbReference>
<dbReference type="RefSeq" id="WP_189113604.1">
    <property type="nucleotide sequence ID" value="NZ_BMQC01000004.1"/>
</dbReference>
<keyword evidence="2" id="KW-0812">Transmembrane</keyword>
<reference evidence="3" key="2">
    <citation type="submission" date="2020-09" db="EMBL/GenBank/DDBJ databases">
        <authorList>
            <person name="Sun Q."/>
            <person name="Ohkuma M."/>
        </authorList>
    </citation>
    <scope>NUCLEOTIDE SEQUENCE</scope>
    <source>
        <strain evidence="3">JCM 3091</strain>
    </source>
</reference>
<feature type="region of interest" description="Disordered" evidence="1">
    <location>
        <begin position="50"/>
        <end position="125"/>
    </location>
</feature>
<evidence type="ECO:0000256" key="2">
    <source>
        <dbReference type="SAM" id="Phobius"/>
    </source>
</evidence>
<accession>A0A8J3BIT4</accession>
<protein>
    <submittedName>
        <fullName evidence="3">Uncharacterized protein</fullName>
    </submittedName>
</protein>
<evidence type="ECO:0000313" key="4">
    <source>
        <dbReference type="Proteomes" id="UP000662200"/>
    </source>
</evidence>
<feature type="compositionally biased region" description="Low complexity" evidence="1">
    <location>
        <begin position="102"/>
        <end position="119"/>
    </location>
</feature>
<feature type="transmembrane region" description="Helical" evidence="2">
    <location>
        <begin position="21"/>
        <end position="44"/>
    </location>
</feature>
<keyword evidence="2" id="KW-0472">Membrane</keyword>
<organism evidence="3 4">
    <name type="scientific">Pilimelia terevasa</name>
    <dbReference type="NCBI Taxonomy" id="53372"/>
    <lineage>
        <taxon>Bacteria</taxon>
        <taxon>Bacillati</taxon>
        <taxon>Actinomycetota</taxon>
        <taxon>Actinomycetes</taxon>
        <taxon>Micromonosporales</taxon>
        <taxon>Micromonosporaceae</taxon>
        <taxon>Pilimelia</taxon>
    </lineage>
</organism>
<evidence type="ECO:0000313" key="3">
    <source>
        <dbReference type="EMBL" id="GGK24578.1"/>
    </source>
</evidence>
<comment type="caution">
    <text evidence="3">The sequence shown here is derived from an EMBL/GenBank/DDBJ whole genome shotgun (WGS) entry which is preliminary data.</text>
</comment>
<proteinExistence type="predicted"/>
<feature type="compositionally biased region" description="Low complexity" evidence="1">
    <location>
        <begin position="60"/>
        <end position="93"/>
    </location>
</feature>
<name>A0A8J3BIT4_9ACTN</name>
<evidence type="ECO:0000256" key="1">
    <source>
        <dbReference type="SAM" id="MobiDB-lite"/>
    </source>
</evidence>
<gene>
    <name evidence="3" type="ORF">GCM10010124_16360</name>
</gene>
<reference evidence="3" key="1">
    <citation type="journal article" date="2014" name="Int. J. Syst. Evol. Microbiol.">
        <title>Complete genome sequence of Corynebacterium casei LMG S-19264T (=DSM 44701T), isolated from a smear-ripened cheese.</title>
        <authorList>
            <consortium name="US DOE Joint Genome Institute (JGI-PGF)"/>
            <person name="Walter F."/>
            <person name="Albersmeier A."/>
            <person name="Kalinowski J."/>
            <person name="Ruckert C."/>
        </authorList>
    </citation>
    <scope>NUCLEOTIDE SEQUENCE</scope>
    <source>
        <strain evidence="3">JCM 3091</strain>
    </source>
</reference>
<dbReference type="EMBL" id="BMQC01000004">
    <property type="protein sequence ID" value="GGK24578.1"/>
    <property type="molecule type" value="Genomic_DNA"/>
</dbReference>